<evidence type="ECO:0000256" key="3">
    <source>
        <dbReference type="PROSITE-ProRule" id="PRU00339"/>
    </source>
</evidence>
<dbReference type="PANTHER" id="PTHR15704">
    <property type="entry name" value="SUPERKILLER 3 PROTEIN-RELATED"/>
    <property type="match status" value="1"/>
</dbReference>
<dbReference type="PANTHER" id="PTHR15704:SF7">
    <property type="entry name" value="SUPERKILLER COMPLEX PROTEIN 3"/>
    <property type="match status" value="1"/>
</dbReference>
<dbReference type="InterPro" id="IPR039226">
    <property type="entry name" value="Ski3/TTC37"/>
</dbReference>
<dbReference type="InterPro" id="IPR019734">
    <property type="entry name" value="TPR_rpt"/>
</dbReference>
<name>A0A822ZWX4_NELNU</name>
<feature type="repeat" description="TPR" evidence="3">
    <location>
        <begin position="173"/>
        <end position="206"/>
    </location>
</feature>
<gene>
    <name evidence="5" type="ORF">HUJ06_016365</name>
</gene>
<dbReference type="GO" id="GO:0006401">
    <property type="term" value="P:RNA catabolic process"/>
    <property type="evidence" value="ECO:0007669"/>
    <property type="project" value="InterPro"/>
</dbReference>
<keyword evidence="2 3" id="KW-0802">TPR repeat</keyword>
<evidence type="ECO:0000256" key="1">
    <source>
        <dbReference type="ARBA" id="ARBA00022737"/>
    </source>
</evidence>
<sequence>MKNTEDEDRLRELQEAIYSDPDNYSHHYNLVRLAFQTGLFLWEKGEDTKELKEKAVEHFVISAKLNPNNSHTFQFLGHYYSRVSVDSQRASKCYQRALTLNPNDSESGEALCDLLDNEGKESLEIVVCKEASEKSPRAFWAFRRLGYLQVHQKKWSEAVQSLQHAIRGYPTCADLWEALGLAYQRLGMFTAAIKSYGRAIELENSRVFALIESGNILLTLGSFRKGVEQFRQALETSPCNIAAHYGLASGLLGLSKECVNSGAFSWGASLLEEASDIVKKSTFLAGNITCIWKLCGDIQLTYAKCLPWVDEGQKLGTNEEAFRTSIFSWKRKCHLTAIAASHSYQRALHLAPWQPNIYIDIAISVDLIYSLEERSRPESDVWQLPEKMSLGGLLLEGDNDDFWVSLGCLSDNNALKQHALVRGLQLDVSLAVAWAYLGKLYRKQGEKQLARQAFDHARSIDPSLALPWAGMSVDTHSRGCTPEEAFESCLRAVQILPLAEFQIGLGKLAFDSGQLVSSQVFAAIQQAVQHAPHCPEAHNLNGLICEARSDYESAISAYKLAQCAISTLAISAPKSHFYDVSINLARSLCQAGNALDAAQECEFLKKEGMLDSRVLQIYAISLWKLRKNDLALSVSRNLAASIPTMERTSGVVSISLICKLLYHISGQVSAITSIMKMPKELLQSSKISFIVSAINALDHSKRLESLIPSTRHVLKSYEEITGMHSLIAISKLVRHGSEESLVIQSGVNHLRKALHMYPDSSLIRNQLGHLLLSSKEWKDIHIATRCSIINPPDCPAVRGSKSGYGILGAAAVACYASSTTDQRFSFHTCKDQCMDGARALQKMQRWLHQEPWNHNARYLLLLNVLQKARKERFPWHLCITLKRLVLSALFNEEQYLKKDASHIYQKFQILLCASEISLQSGDHIDCINHATNASKLLVPDGNLFFAHLLLCRAYALQGDFPNMHKEYLKCLQLKTNHEIGWICLKLIESRHKLQIDVNKIELNFEESLKENRSSWDKWMAIFNLLQGQSSIWGHDYISAEEALAHACSLAGAESCLFLCHGAICMELARQQCGSQFLSLAVGSLTKAQEASIIPLPIVSTLLAQAEASLGSRAKWEKNLRLEWFSWPPETRPAEVYFQMHVLARQADSISDSSYVESFQSSQKWLLRAIHLNPSCLRYWRVLQKWTG</sequence>
<feature type="repeat" description="TPR" evidence="3">
    <location>
        <begin position="207"/>
        <end position="240"/>
    </location>
</feature>
<organism evidence="5 6">
    <name type="scientific">Nelumbo nucifera</name>
    <name type="common">Sacred lotus</name>
    <dbReference type="NCBI Taxonomy" id="4432"/>
    <lineage>
        <taxon>Eukaryota</taxon>
        <taxon>Viridiplantae</taxon>
        <taxon>Streptophyta</taxon>
        <taxon>Embryophyta</taxon>
        <taxon>Tracheophyta</taxon>
        <taxon>Spermatophyta</taxon>
        <taxon>Magnoliopsida</taxon>
        <taxon>Proteales</taxon>
        <taxon>Nelumbonaceae</taxon>
        <taxon>Nelumbo</taxon>
    </lineage>
</organism>
<evidence type="ECO:0000313" key="6">
    <source>
        <dbReference type="Proteomes" id="UP000607653"/>
    </source>
</evidence>
<dbReference type="GO" id="GO:0055087">
    <property type="term" value="C:Ski complex"/>
    <property type="evidence" value="ECO:0007669"/>
    <property type="project" value="InterPro"/>
</dbReference>
<dbReference type="Proteomes" id="UP000607653">
    <property type="component" value="Unassembled WGS sequence"/>
</dbReference>
<feature type="repeat" description="TPR" evidence="3">
    <location>
        <begin position="431"/>
        <end position="464"/>
    </location>
</feature>
<dbReference type="EMBL" id="DUZY01000008">
    <property type="protein sequence ID" value="DAD46428.1"/>
    <property type="molecule type" value="Genomic_DNA"/>
</dbReference>
<dbReference type="PROSITE" id="PS50005">
    <property type="entry name" value="TPR"/>
    <property type="match status" value="3"/>
</dbReference>
<dbReference type="SUPFAM" id="SSF48452">
    <property type="entry name" value="TPR-like"/>
    <property type="match status" value="3"/>
</dbReference>
<feature type="domain" description="Rhodanese" evidence="4">
    <location>
        <begin position="107"/>
        <end position="164"/>
    </location>
</feature>
<dbReference type="InterPro" id="IPR001763">
    <property type="entry name" value="Rhodanese-like_dom"/>
</dbReference>
<dbReference type="SMART" id="SM00028">
    <property type="entry name" value="TPR"/>
    <property type="match status" value="7"/>
</dbReference>
<proteinExistence type="predicted"/>
<accession>A0A822ZWX4</accession>
<keyword evidence="1" id="KW-0677">Repeat</keyword>
<reference evidence="5 6" key="1">
    <citation type="journal article" date="2020" name="Mol. Biol. Evol.">
        <title>Distinct Expression and Methylation Patterns for Genes with Different Fates following a Single Whole-Genome Duplication in Flowering Plants.</title>
        <authorList>
            <person name="Shi T."/>
            <person name="Rahmani R.S."/>
            <person name="Gugger P.F."/>
            <person name="Wang M."/>
            <person name="Li H."/>
            <person name="Zhang Y."/>
            <person name="Li Z."/>
            <person name="Wang Q."/>
            <person name="Van de Peer Y."/>
            <person name="Marchal K."/>
            <person name="Chen J."/>
        </authorList>
    </citation>
    <scope>NUCLEOTIDE SEQUENCE [LARGE SCALE GENOMIC DNA]</scope>
    <source>
        <tissue evidence="5">Leaf</tissue>
    </source>
</reference>
<dbReference type="PROSITE" id="PS50206">
    <property type="entry name" value="RHODANESE_3"/>
    <property type="match status" value="1"/>
</dbReference>
<evidence type="ECO:0000256" key="2">
    <source>
        <dbReference type="ARBA" id="ARBA00022803"/>
    </source>
</evidence>
<keyword evidence="6" id="KW-1185">Reference proteome</keyword>
<evidence type="ECO:0000259" key="4">
    <source>
        <dbReference type="PROSITE" id="PS50206"/>
    </source>
</evidence>
<protein>
    <recommendedName>
        <fullName evidence="4">Rhodanese domain-containing protein</fullName>
    </recommendedName>
</protein>
<dbReference type="Pfam" id="PF13181">
    <property type="entry name" value="TPR_8"/>
    <property type="match status" value="1"/>
</dbReference>
<comment type="caution">
    <text evidence="5">The sequence shown here is derived from an EMBL/GenBank/DDBJ whole genome shotgun (WGS) entry which is preliminary data.</text>
</comment>
<evidence type="ECO:0000313" key="5">
    <source>
        <dbReference type="EMBL" id="DAD46428.1"/>
    </source>
</evidence>
<dbReference type="Pfam" id="PF13432">
    <property type="entry name" value="TPR_16"/>
    <property type="match status" value="1"/>
</dbReference>
<dbReference type="Gene3D" id="1.25.40.10">
    <property type="entry name" value="Tetratricopeptide repeat domain"/>
    <property type="match status" value="3"/>
</dbReference>
<dbReference type="AlphaFoldDB" id="A0A822ZWX4"/>
<dbReference type="InterPro" id="IPR011990">
    <property type="entry name" value="TPR-like_helical_dom_sf"/>
</dbReference>